<dbReference type="Gene3D" id="1.10.10.10">
    <property type="entry name" value="Winged helix-like DNA-binding domain superfamily/Winged helix DNA-binding domain"/>
    <property type="match status" value="1"/>
</dbReference>
<evidence type="ECO:0000313" key="6">
    <source>
        <dbReference type="Proteomes" id="UP000252189"/>
    </source>
</evidence>
<dbReference type="RefSeq" id="WP_114448305.1">
    <property type="nucleotide sequence ID" value="NZ_QPHM01000001.1"/>
</dbReference>
<dbReference type="InterPro" id="IPR001266">
    <property type="entry name" value="Ribosomal_eS19"/>
</dbReference>
<dbReference type="GO" id="GO:0003735">
    <property type="term" value="F:structural constituent of ribosome"/>
    <property type="evidence" value="ECO:0007669"/>
    <property type="project" value="InterPro"/>
</dbReference>
<evidence type="ECO:0000313" key="5">
    <source>
        <dbReference type="EMBL" id="RCU46753.1"/>
    </source>
</evidence>
<dbReference type="InterPro" id="IPR027548">
    <property type="entry name" value="Ribosomal_eS19_archaeal"/>
</dbReference>
<gene>
    <name evidence="4" type="primary">rps19e</name>
    <name evidence="5" type="ORF">DU504_05210</name>
</gene>
<dbReference type="GO" id="GO:0000028">
    <property type="term" value="P:ribosomal small subunit assembly"/>
    <property type="evidence" value="ECO:0007669"/>
    <property type="project" value="TreeGrafter"/>
</dbReference>
<dbReference type="EMBL" id="QPHM01000001">
    <property type="protein sequence ID" value="RCU46753.1"/>
    <property type="molecule type" value="Genomic_DNA"/>
</dbReference>
<dbReference type="HAMAP" id="MF_01474">
    <property type="entry name" value="Ribosomal_eS19"/>
    <property type="match status" value="1"/>
</dbReference>
<protein>
    <recommendedName>
        <fullName evidence="4">Small ribosomal subunit protein eS19</fullName>
    </recommendedName>
</protein>
<dbReference type="Proteomes" id="UP000252189">
    <property type="component" value="Unassembled WGS sequence"/>
</dbReference>
<reference evidence="5 6" key="1">
    <citation type="submission" date="2018-07" db="EMBL/GenBank/DDBJ databases">
        <title>Genome sequences of Haloplanus salinus JCM 18368T.</title>
        <authorList>
            <person name="Kim Y.B."/>
            <person name="Roh S.W."/>
        </authorList>
    </citation>
    <scope>NUCLEOTIDE SEQUENCE [LARGE SCALE GENOMIC DNA]</scope>
    <source>
        <strain evidence="5 6">JCM 18368</strain>
    </source>
</reference>
<proteinExistence type="inferred from homology"/>
<name>A0A368N9P2_9EURY</name>
<comment type="subunit">
    <text evidence="4">Part of the 30S ribosomal subunit.</text>
</comment>
<dbReference type="Pfam" id="PF01090">
    <property type="entry name" value="Ribosomal_S19e"/>
    <property type="match status" value="1"/>
</dbReference>
<dbReference type="GO" id="GO:0006412">
    <property type="term" value="P:translation"/>
    <property type="evidence" value="ECO:0007669"/>
    <property type="project" value="UniProtKB-UniRule"/>
</dbReference>
<evidence type="ECO:0000256" key="4">
    <source>
        <dbReference type="HAMAP-Rule" id="MF_01474"/>
    </source>
</evidence>
<keyword evidence="2 4" id="KW-0689">Ribosomal protein</keyword>
<sequence length="151" mass="16291">MVTLYDVPADALIEALADRLEDRIDAPDWIGYAKTGVGKELPPQQDDFWPTRAASLLRKVAVDGPVGVDRLSTAYGDHNQGSTRYRVAAAHADAGSKNIIRTALQQLEDEGLVSTAQGEGRVATPAGQSFLDEVAADVLEDLDRPELEKYA</sequence>
<evidence type="ECO:0000256" key="1">
    <source>
        <dbReference type="ARBA" id="ARBA00010014"/>
    </source>
</evidence>
<evidence type="ECO:0000256" key="3">
    <source>
        <dbReference type="ARBA" id="ARBA00023274"/>
    </source>
</evidence>
<comment type="caution">
    <text evidence="5">The sequence shown here is derived from an EMBL/GenBank/DDBJ whole genome shotgun (WGS) entry which is preliminary data.</text>
</comment>
<comment type="similarity">
    <text evidence="1 4">Belongs to the eukaryotic ribosomal protein eS19 family.</text>
</comment>
<organism evidence="5 6">
    <name type="scientific">Haloplanus salinus</name>
    <dbReference type="NCBI Taxonomy" id="1126245"/>
    <lineage>
        <taxon>Archaea</taxon>
        <taxon>Methanobacteriati</taxon>
        <taxon>Methanobacteriota</taxon>
        <taxon>Stenosarchaea group</taxon>
        <taxon>Halobacteria</taxon>
        <taxon>Halobacteriales</taxon>
        <taxon>Haloferacaceae</taxon>
        <taxon>Haloplanus</taxon>
    </lineage>
</organism>
<dbReference type="GO" id="GO:0003723">
    <property type="term" value="F:RNA binding"/>
    <property type="evidence" value="ECO:0007669"/>
    <property type="project" value="TreeGrafter"/>
</dbReference>
<comment type="function">
    <text evidence="4">May be involved in maturation of the 30S ribosomal subunit.</text>
</comment>
<dbReference type="GO" id="GO:0022627">
    <property type="term" value="C:cytosolic small ribosomal subunit"/>
    <property type="evidence" value="ECO:0007669"/>
    <property type="project" value="TreeGrafter"/>
</dbReference>
<dbReference type="InterPro" id="IPR036390">
    <property type="entry name" value="WH_DNA-bd_sf"/>
</dbReference>
<dbReference type="PANTHER" id="PTHR11710:SF0">
    <property type="entry name" value="40S RIBOSOMAL PROTEIN S19"/>
    <property type="match status" value="1"/>
</dbReference>
<keyword evidence="3 4" id="KW-0687">Ribonucleoprotein</keyword>
<dbReference type="PANTHER" id="PTHR11710">
    <property type="entry name" value="40S RIBOSOMAL PROTEIN S19"/>
    <property type="match status" value="1"/>
</dbReference>
<accession>A0A368N9P2</accession>
<dbReference type="SUPFAM" id="SSF46785">
    <property type="entry name" value="Winged helix' DNA-binding domain"/>
    <property type="match status" value="1"/>
</dbReference>
<dbReference type="InterPro" id="IPR036388">
    <property type="entry name" value="WH-like_DNA-bd_sf"/>
</dbReference>
<dbReference type="SMART" id="SM01413">
    <property type="entry name" value="Ribosomal_S19e"/>
    <property type="match status" value="1"/>
</dbReference>
<keyword evidence="6" id="KW-1185">Reference proteome</keyword>
<dbReference type="AlphaFoldDB" id="A0A368N9P2"/>
<dbReference type="OrthoDB" id="371836at2157"/>
<evidence type="ECO:0000256" key="2">
    <source>
        <dbReference type="ARBA" id="ARBA00022980"/>
    </source>
</evidence>
<dbReference type="NCBIfam" id="NF006811">
    <property type="entry name" value="PRK09333.1"/>
    <property type="match status" value="1"/>
</dbReference>